<feature type="transmembrane region" description="Helical" evidence="7">
    <location>
        <begin position="190"/>
        <end position="212"/>
    </location>
</feature>
<feature type="transmembrane region" description="Helical" evidence="7">
    <location>
        <begin position="219"/>
        <end position="238"/>
    </location>
</feature>
<keyword evidence="4" id="KW-0201">Cytochrome c-type biogenesis</keyword>
<feature type="domain" description="Cytochrome c assembly protein" evidence="8">
    <location>
        <begin position="18"/>
        <end position="161"/>
    </location>
</feature>
<dbReference type="PhylomeDB" id="A8A8H9"/>
<evidence type="ECO:0000256" key="2">
    <source>
        <dbReference type="ARBA" id="ARBA00005840"/>
    </source>
</evidence>
<feature type="transmembrane region" description="Helical" evidence="7">
    <location>
        <begin position="341"/>
        <end position="359"/>
    </location>
</feature>
<keyword evidence="6 7" id="KW-0472">Membrane</keyword>
<dbReference type="PANTHER" id="PTHR30071">
    <property type="entry name" value="HEME EXPORTER PROTEIN C"/>
    <property type="match status" value="1"/>
</dbReference>
<dbReference type="eggNOG" id="arCOG00267">
    <property type="taxonomic scope" value="Archaea"/>
</dbReference>
<comment type="subcellular location">
    <subcellularLocation>
        <location evidence="1">Membrane</location>
        <topology evidence="1">Multi-pass membrane protein</topology>
    </subcellularLocation>
</comment>
<keyword evidence="10" id="KW-1185">Reference proteome</keyword>
<dbReference type="PRINTS" id="PR01386">
    <property type="entry name" value="CCMCBIOGNSIS"/>
</dbReference>
<dbReference type="HOGENOM" id="CLU_757816_0_0_2"/>
<dbReference type="AlphaFoldDB" id="A8A8H9"/>
<evidence type="ECO:0000259" key="8">
    <source>
        <dbReference type="Pfam" id="PF01578"/>
    </source>
</evidence>
<comment type="similarity">
    <text evidence="2">Belongs to the CcmC/CycZ/HelC family.</text>
</comment>
<gene>
    <name evidence="9" type="ordered locus">Igni_0047</name>
</gene>
<keyword evidence="3 7" id="KW-0812">Transmembrane</keyword>
<dbReference type="STRING" id="453591.Igni_0047"/>
<dbReference type="EMBL" id="CP000816">
    <property type="protein sequence ID" value="ABU81231.1"/>
    <property type="molecule type" value="Genomic_DNA"/>
</dbReference>
<dbReference type="GO" id="GO:0020037">
    <property type="term" value="F:heme binding"/>
    <property type="evidence" value="ECO:0007669"/>
    <property type="project" value="InterPro"/>
</dbReference>
<dbReference type="RefSeq" id="WP_011998083.1">
    <property type="nucleotide sequence ID" value="NC_009776.1"/>
</dbReference>
<feature type="transmembrane region" description="Helical" evidence="7">
    <location>
        <begin position="49"/>
        <end position="69"/>
    </location>
</feature>
<evidence type="ECO:0000256" key="3">
    <source>
        <dbReference type="ARBA" id="ARBA00022692"/>
    </source>
</evidence>
<evidence type="ECO:0000256" key="6">
    <source>
        <dbReference type="ARBA" id="ARBA00023136"/>
    </source>
</evidence>
<evidence type="ECO:0000313" key="10">
    <source>
        <dbReference type="Proteomes" id="UP000000262"/>
    </source>
</evidence>
<dbReference type="PANTHER" id="PTHR30071:SF1">
    <property type="entry name" value="CYTOCHROME B_B6 PROTEIN-RELATED"/>
    <property type="match status" value="1"/>
</dbReference>
<evidence type="ECO:0000256" key="7">
    <source>
        <dbReference type="SAM" id="Phobius"/>
    </source>
</evidence>
<name>A8A8H9_IGNH4</name>
<dbReference type="InterPro" id="IPR003557">
    <property type="entry name" value="Cyt_c_biogenesis_CcmC"/>
</dbReference>
<keyword evidence="5 7" id="KW-1133">Transmembrane helix</keyword>
<feature type="transmembrane region" description="Helical" evidence="7">
    <location>
        <begin position="81"/>
        <end position="101"/>
    </location>
</feature>
<evidence type="ECO:0000256" key="4">
    <source>
        <dbReference type="ARBA" id="ARBA00022748"/>
    </source>
</evidence>
<dbReference type="GO" id="GO:0005886">
    <property type="term" value="C:plasma membrane"/>
    <property type="evidence" value="ECO:0007669"/>
    <property type="project" value="TreeGrafter"/>
</dbReference>
<dbReference type="GO" id="GO:0017004">
    <property type="term" value="P:cytochrome complex assembly"/>
    <property type="evidence" value="ECO:0007669"/>
    <property type="project" value="UniProtKB-KW"/>
</dbReference>
<reference evidence="9 10" key="1">
    <citation type="journal article" date="2008" name="Genome Biol.">
        <title>A genomic analysis of the archaeal system Ignicoccus hospitalis-Nanoarchaeum equitans.</title>
        <authorList>
            <person name="Podar M."/>
            <person name="Anderson I."/>
            <person name="Makarova K.S."/>
            <person name="Elkins J.G."/>
            <person name="Ivanova N."/>
            <person name="Wall M.A."/>
            <person name="Lykidis A."/>
            <person name="Mavromatis K."/>
            <person name="Sun H."/>
            <person name="Hudson M.E."/>
            <person name="Chen W."/>
            <person name="Deciu C."/>
            <person name="Hutchison D."/>
            <person name="Eads J.R."/>
            <person name="Anderson A."/>
            <person name="Fernandes F."/>
            <person name="Szeto E."/>
            <person name="Lapidus A."/>
            <person name="Kyrpides N.C."/>
            <person name="Saier M.H.Jr."/>
            <person name="Richardson P.M."/>
            <person name="Rachel R."/>
            <person name="Huber H."/>
            <person name="Eisen J.A."/>
            <person name="Koonin E.V."/>
            <person name="Keller M."/>
            <person name="Stetter K.O."/>
        </authorList>
    </citation>
    <scope>NUCLEOTIDE SEQUENCE [LARGE SCALE GENOMIC DNA]</scope>
    <source>
        <strain evidence="10">KIN4/I / DSM 18386 / JCM 14125</strain>
    </source>
</reference>
<feature type="transmembrane region" description="Helical" evidence="7">
    <location>
        <begin position="143"/>
        <end position="165"/>
    </location>
</feature>
<dbReference type="InterPro" id="IPR045062">
    <property type="entry name" value="Cyt_c_biogenesis_CcsA/CcmC"/>
</dbReference>
<dbReference type="Pfam" id="PF01578">
    <property type="entry name" value="Cytochrom_C_asm"/>
    <property type="match status" value="1"/>
</dbReference>
<proteinExistence type="inferred from homology"/>
<dbReference type="OrthoDB" id="148358at2157"/>
<organism evidence="9 10">
    <name type="scientific">Ignicoccus hospitalis (strain KIN4/I / DSM 18386 / JCM 14125)</name>
    <dbReference type="NCBI Taxonomy" id="453591"/>
    <lineage>
        <taxon>Archaea</taxon>
        <taxon>Thermoproteota</taxon>
        <taxon>Thermoprotei</taxon>
        <taxon>Desulfurococcales</taxon>
        <taxon>Desulfurococcaceae</taxon>
        <taxon>Ignicoccus</taxon>
    </lineage>
</organism>
<dbReference type="Proteomes" id="UP000000262">
    <property type="component" value="Chromosome"/>
</dbReference>
<dbReference type="KEGG" id="iho:Igni_0047"/>
<sequence>MKALVYILALLMVADGILSSYIALRAPYPAAVPLGSPMAYRNVYLHVPIAWATYVLFIIAFILSILYLVTQDKKYDKYAALFVYTALVYAFMVLATGSAWAQESWGSFWNWDPRETGVLILFIAYLVYVAIRKSVQDPDRRATISAVYSIAAFATVPISFIMPYVMEGSLHPTLQATKGFITQPQVSKFFFAKVLLTVIEAVLIPVVVGMGYSREFFKAAVATAAILLVGAALAYPWGLTGRVVEAKLQSGTAELTAIYKGEKIKIKGSLELVINNNGQKIKVVVKDTEGLPKPEFVTVPGFAKGSNLTVNYEGRELWPTALGHLVKVENERAVALNPFCIPWTLFIYAIGFLILAYVLPREIAY</sequence>
<dbReference type="InterPro" id="IPR002541">
    <property type="entry name" value="Cyt_c_assembly"/>
</dbReference>
<evidence type="ECO:0000256" key="5">
    <source>
        <dbReference type="ARBA" id="ARBA00022989"/>
    </source>
</evidence>
<evidence type="ECO:0000313" key="9">
    <source>
        <dbReference type="EMBL" id="ABU81231.1"/>
    </source>
</evidence>
<feature type="transmembrane region" description="Helical" evidence="7">
    <location>
        <begin position="113"/>
        <end position="131"/>
    </location>
</feature>
<accession>A8A8H9</accession>
<protein>
    <submittedName>
        <fullName evidence="9">Cytochrome c assembly protein</fullName>
    </submittedName>
</protein>
<dbReference type="GeneID" id="5561941"/>
<dbReference type="GO" id="GO:0015232">
    <property type="term" value="F:heme transmembrane transporter activity"/>
    <property type="evidence" value="ECO:0007669"/>
    <property type="project" value="InterPro"/>
</dbReference>
<evidence type="ECO:0000256" key="1">
    <source>
        <dbReference type="ARBA" id="ARBA00004141"/>
    </source>
</evidence>